<evidence type="ECO:0000313" key="3">
    <source>
        <dbReference type="RefSeq" id="XP_026732016.1"/>
    </source>
</evidence>
<dbReference type="AlphaFoldDB" id="A0A7E5VV59"/>
<dbReference type="GeneID" id="113496848"/>
<dbReference type="OrthoDB" id="7333381at2759"/>
<dbReference type="RefSeq" id="XP_026732016.1">
    <property type="nucleotide sequence ID" value="XM_026876215.1"/>
</dbReference>
<feature type="signal peptide" evidence="1">
    <location>
        <begin position="1"/>
        <end position="18"/>
    </location>
</feature>
<sequence>MKFIYIVGIIILFGETECFIEDTTSFKILEEQRTLLRKLQNFQDPNHEKPLTWNEILADVLVNKIRIFSFNEINENEINEDYDRNIKTSSIITTCFSQVMLFYKNCIYDKFMTKVVKPEPFDSSTTEEVYTIINPDEIDPEGDVELIEPKYHGKLRDDEANDEEVAIKVECPEGAVKNKFGNCVKEHSRLLISIPSQCPRGYRLDRLGNCRVVFF</sequence>
<gene>
    <name evidence="3" type="primary">LOC113496848</name>
</gene>
<reference evidence="3" key="1">
    <citation type="submission" date="2025-08" db="UniProtKB">
        <authorList>
            <consortium name="RefSeq"/>
        </authorList>
    </citation>
    <scope>IDENTIFICATION</scope>
</reference>
<evidence type="ECO:0000256" key="1">
    <source>
        <dbReference type="SAM" id="SignalP"/>
    </source>
</evidence>
<organism evidence="2 3">
    <name type="scientific">Trichoplusia ni</name>
    <name type="common">Cabbage looper</name>
    <dbReference type="NCBI Taxonomy" id="7111"/>
    <lineage>
        <taxon>Eukaryota</taxon>
        <taxon>Metazoa</taxon>
        <taxon>Ecdysozoa</taxon>
        <taxon>Arthropoda</taxon>
        <taxon>Hexapoda</taxon>
        <taxon>Insecta</taxon>
        <taxon>Pterygota</taxon>
        <taxon>Neoptera</taxon>
        <taxon>Endopterygota</taxon>
        <taxon>Lepidoptera</taxon>
        <taxon>Glossata</taxon>
        <taxon>Ditrysia</taxon>
        <taxon>Noctuoidea</taxon>
        <taxon>Noctuidae</taxon>
        <taxon>Plusiinae</taxon>
        <taxon>Trichoplusia</taxon>
    </lineage>
</organism>
<dbReference type="Proteomes" id="UP000322000">
    <property type="component" value="Chromosome 8"/>
</dbReference>
<proteinExistence type="predicted"/>
<keyword evidence="1" id="KW-0732">Signal</keyword>
<name>A0A7E5VV59_TRINI</name>
<feature type="chain" id="PRO_5028910649" evidence="1">
    <location>
        <begin position="19"/>
        <end position="215"/>
    </location>
</feature>
<accession>A0A7E5VV59</accession>
<dbReference type="KEGG" id="tnl:113496848"/>
<keyword evidence="2" id="KW-1185">Reference proteome</keyword>
<evidence type="ECO:0000313" key="2">
    <source>
        <dbReference type="Proteomes" id="UP000322000"/>
    </source>
</evidence>
<protein>
    <submittedName>
        <fullName evidence="3">Uncharacterized protein LOC113496848</fullName>
    </submittedName>
</protein>
<dbReference type="InParanoid" id="A0A7E5VV59"/>